<dbReference type="AlphaFoldDB" id="A0A5C5WPR7"/>
<dbReference type="Pfam" id="PF14690">
    <property type="entry name" value="Zn_ribbon_ISL3"/>
    <property type="match status" value="1"/>
</dbReference>
<reference evidence="4 5" key="1">
    <citation type="submission" date="2019-02" db="EMBL/GenBank/DDBJ databases">
        <title>Deep-cultivation of Planctomycetes and their phenomic and genomic characterization uncovers novel biology.</title>
        <authorList>
            <person name="Wiegand S."/>
            <person name="Jogler M."/>
            <person name="Boedeker C."/>
            <person name="Pinto D."/>
            <person name="Vollmers J."/>
            <person name="Rivas-Marin E."/>
            <person name="Kohn T."/>
            <person name="Peeters S.H."/>
            <person name="Heuer A."/>
            <person name="Rast P."/>
            <person name="Oberbeckmann S."/>
            <person name="Bunk B."/>
            <person name="Jeske O."/>
            <person name="Meyerdierks A."/>
            <person name="Storesund J.E."/>
            <person name="Kallscheuer N."/>
            <person name="Luecker S."/>
            <person name="Lage O.M."/>
            <person name="Pohl T."/>
            <person name="Merkel B.J."/>
            <person name="Hornburger P."/>
            <person name="Mueller R.-W."/>
            <person name="Bruemmer F."/>
            <person name="Labrenz M."/>
            <person name="Spormann A.M."/>
            <person name="Op Den Camp H."/>
            <person name="Overmann J."/>
            <person name="Amann R."/>
            <person name="Jetten M.S.M."/>
            <person name="Mascher T."/>
            <person name="Medema M.H."/>
            <person name="Devos D.P."/>
            <person name="Kaster A.-K."/>
            <person name="Ovreas L."/>
            <person name="Rohde M."/>
            <person name="Galperin M.Y."/>
            <person name="Jogler C."/>
        </authorList>
    </citation>
    <scope>NUCLEOTIDE SEQUENCE [LARGE SCALE GENOMIC DNA]</scope>
    <source>
        <strain evidence="4 5">CA85</strain>
    </source>
</reference>
<dbReference type="Proteomes" id="UP000318053">
    <property type="component" value="Unassembled WGS sequence"/>
</dbReference>
<dbReference type="EMBL" id="SJPK01000034">
    <property type="protein sequence ID" value="TWT52013.1"/>
    <property type="molecule type" value="Genomic_DNA"/>
</dbReference>
<dbReference type="InterPro" id="IPR032877">
    <property type="entry name" value="Transposase_HTH"/>
</dbReference>
<dbReference type="Pfam" id="PF01610">
    <property type="entry name" value="DDE_Tnp_ISL3"/>
    <property type="match status" value="1"/>
</dbReference>
<comment type="caution">
    <text evidence="4">The sequence shown here is derived from an EMBL/GenBank/DDBJ whole genome shotgun (WGS) entry which is preliminary data.</text>
</comment>
<evidence type="ECO:0000259" key="3">
    <source>
        <dbReference type="Pfam" id="PF14690"/>
    </source>
</evidence>
<dbReference type="PANTHER" id="PTHR33498">
    <property type="entry name" value="TRANSPOSASE FOR INSERTION SEQUENCE ELEMENT IS1557"/>
    <property type="match status" value="1"/>
</dbReference>
<dbReference type="OrthoDB" id="292435at2"/>
<accession>A0A5C5WPR7</accession>
<evidence type="ECO:0000313" key="5">
    <source>
        <dbReference type="Proteomes" id="UP000318053"/>
    </source>
</evidence>
<organism evidence="4 5">
    <name type="scientific">Allorhodopirellula solitaria</name>
    <dbReference type="NCBI Taxonomy" id="2527987"/>
    <lineage>
        <taxon>Bacteria</taxon>
        <taxon>Pseudomonadati</taxon>
        <taxon>Planctomycetota</taxon>
        <taxon>Planctomycetia</taxon>
        <taxon>Pirellulales</taxon>
        <taxon>Pirellulaceae</taxon>
        <taxon>Allorhodopirellula</taxon>
    </lineage>
</organism>
<dbReference type="PANTHER" id="PTHR33498:SF1">
    <property type="entry name" value="TRANSPOSASE FOR INSERTION SEQUENCE ELEMENT IS1557"/>
    <property type="match status" value="1"/>
</dbReference>
<dbReference type="RefSeq" id="WP_146394126.1">
    <property type="nucleotide sequence ID" value="NZ_SJPK01000034.1"/>
</dbReference>
<feature type="domain" description="Transposase IS204/IS1001/IS1096/IS1165 zinc-finger" evidence="3">
    <location>
        <begin position="44"/>
        <end position="87"/>
    </location>
</feature>
<evidence type="ECO:0000259" key="2">
    <source>
        <dbReference type="Pfam" id="PF13542"/>
    </source>
</evidence>
<feature type="domain" description="Transposase IS204/IS1001/IS1096/IS1165 helix-turn-helix" evidence="2">
    <location>
        <begin position="92"/>
        <end position="143"/>
    </location>
</feature>
<name>A0A5C5WPR7_9BACT</name>
<evidence type="ECO:0000259" key="1">
    <source>
        <dbReference type="Pfam" id="PF01610"/>
    </source>
</evidence>
<dbReference type="InterPro" id="IPR047951">
    <property type="entry name" value="Transpos_ISL3"/>
</dbReference>
<sequence>MNSLNEHYRDLLGLDDSWTVSKVDLQLEENSVVIELSHRGGPLTCPECHGSCGRADTAPPRTWRHLDTMQFTTEIKAAVPRCRCAQCGVKTVSVPWAGKHSRFTLMFEAFGIRVLQAAANVSRAAALLSLNWESVHKLIERAVARGIDRRTLDEIKHVGIDEKSLGKGHDYVSVLTDQDHRRVLDVTKDRTTVATDELWQTLNENQRKGVESVSLDMWQAFMTSSNKNAPNAEIVHDKFHVSKYLNEAVDKVRRREHRELKSEGDDCLTGLRQLLLYNEENLDEDGQVEMQILQKSDLQTGRAWAIKENFRHFWLSENSGTAGEFFRSWYGWAIRSRLEPIKKVARMLKRHLPGLLSYFRHHVTNGLAEGFNSKIQSIKSAARGFRSFANYRLRILFYCGKLDLMPENTCH</sequence>
<dbReference type="InterPro" id="IPR029261">
    <property type="entry name" value="Transposase_Znf"/>
</dbReference>
<evidence type="ECO:0000313" key="4">
    <source>
        <dbReference type="EMBL" id="TWT52013.1"/>
    </source>
</evidence>
<dbReference type="InterPro" id="IPR002560">
    <property type="entry name" value="Transposase_DDE"/>
</dbReference>
<dbReference type="Pfam" id="PF13542">
    <property type="entry name" value="HTH_Tnp_ISL3"/>
    <property type="match status" value="1"/>
</dbReference>
<dbReference type="NCBIfam" id="NF033550">
    <property type="entry name" value="transpos_ISL3"/>
    <property type="match status" value="1"/>
</dbReference>
<feature type="domain" description="Transposase IS204/IS1001/IS1096/IS1165 DDE" evidence="1">
    <location>
        <begin position="158"/>
        <end position="395"/>
    </location>
</feature>
<gene>
    <name evidence="4" type="ORF">CA85_51230</name>
</gene>
<keyword evidence="5" id="KW-1185">Reference proteome</keyword>
<protein>
    <submittedName>
        <fullName evidence="4">Transposase</fullName>
    </submittedName>
</protein>
<proteinExistence type="predicted"/>